<evidence type="ECO:0000256" key="7">
    <source>
        <dbReference type="ARBA" id="ARBA00047177"/>
    </source>
</evidence>
<evidence type="ECO:0000259" key="10">
    <source>
        <dbReference type="Pfam" id="PF02403"/>
    </source>
</evidence>
<dbReference type="InterPro" id="IPR010978">
    <property type="entry name" value="tRNA-bd_arm"/>
</dbReference>
<evidence type="ECO:0000256" key="3">
    <source>
        <dbReference type="ARBA" id="ARBA00022723"/>
    </source>
</evidence>
<feature type="domain" description="Serine-tRNA synthetase type1 N-terminal" evidence="10">
    <location>
        <begin position="754"/>
        <end position="865"/>
    </location>
</feature>
<keyword evidence="3" id="KW-0479">Metal-binding</keyword>
<accession>A0ABC8QRU6</accession>
<dbReference type="GO" id="GO:0051539">
    <property type="term" value="F:4 iron, 4 sulfur cluster binding"/>
    <property type="evidence" value="ECO:0007669"/>
    <property type="project" value="UniProtKB-KW"/>
</dbReference>
<dbReference type="InterPro" id="IPR048261">
    <property type="entry name" value="SlpA/SlyD-like_ins_sf"/>
</dbReference>
<dbReference type="PANTHER" id="PTHR30426:SF0">
    <property type="entry name" value="4-HYDROXY-3-METHYLBUT-2-ENYL DIPHOSPHATE REDUCTASE"/>
    <property type="match status" value="1"/>
</dbReference>
<evidence type="ECO:0000256" key="1">
    <source>
        <dbReference type="ARBA" id="ARBA00001966"/>
    </source>
</evidence>
<comment type="cofactor">
    <cofactor evidence="1">
        <name>[4Fe-4S] cluster</name>
        <dbReference type="ChEBI" id="CHEBI:49883"/>
    </cofactor>
</comment>
<dbReference type="GO" id="GO:0051745">
    <property type="term" value="F:4-hydroxy-3-methylbut-2-enyl diphosphate reductase activity"/>
    <property type="evidence" value="ECO:0007669"/>
    <property type="project" value="UniProtKB-EC"/>
</dbReference>
<dbReference type="InterPro" id="IPR046357">
    <property type="entry name" value="PPIase_dom_sf"/>
</dbReference>
<dbReference type="InterPro" id="IPR015866">
    <property type="entry name" value="Ser-tRNA-synth_1_N"/>
</dbReference>
<feature type="non-terminal residue" evidence="11">
    <location>
        <position position="865"/>
    </location>
</feature>
<dbReference type="NCBIfam" id="NF002188">
    <property type="entry name" value="PRK01045.1-2"/>
    <property type="match status" value="1"/>
</dbReference>
<dbReference type="Gene3D" id="1.10.287.40">
    <property type="entry name" value="Serine-tRNA synthetase, tRNA binding domain"/>
    <property type="match status" value="1"/>
</dbReference>
<gene>
    <name evidence="11" type="ORF">ILEXP_LOCUS438</name>
</gene>
<dbReference type="Gene3D" id="3.40.1010.20">
    <property type="entry name" value="4-hydroxy-3-methylbut-2-enyl diphosphate reductase, catalytic domain"/>
    <property type="match status" value="2"/>
</dbReference>
<dbReference type="Pfam" id="PF02403">
    <property type="entry name" value="Seryl_tRNA_N"/>
    <property type="match status" value="1"/>
</dbReference>
<evidence type="ECO:0000256" key="8">
    <source>
        <dbReference type="SAM" id="Coils"/>
    </source>
</evidence>
<dbReference type="EMBL" id="CAUOFW020000054">
    <property type="protein sequence ID" value="CAK9133524.1"/>
    <property type="molecule type" value="Genomic_DNA"/>
</dbReference>
<evidence type="ECO:0000256" key="5">
    <source>
        <dbReference type="ARBA" id="ARBA00023014"/>
    </source>
</evidence>
<reference evidence="11 12" key="1">
    <citation type="submission" date="2024-02" db="EMBL/GenBank/DDBJ databases">
        <authorList>
            <person name="Vignale AGUSTIN F."/>
            <person name="Sosa J E."/>
            <person name="Modenutti C."/>
        </authorList>
    </citation>
    <scope>NUCLEOTIDE SEQUENCE [LARGE SCALE GENOMIC DNA]</scope>
</reference>
<dbReference type="Gene3D" id="2.40.10.330">
    <property type="match status" value="1"/>
</dbReference>
<dbReference type="SUPFAM" id="SSF46589">
    <property type="entry name" value="tRNA-binding arm"/>
    <property type="match status" value="1"/>
</dbReference>
<evidence type="ECO:0000256" key="4">
    <source>
        <dbReference type="ARBA" id="ARBA00023004"/>
    </source>
</evidence>
<name>A0ABC8QRU6_9AQUA</name>
<evidence type="ECO:0000256" key="2">
    <source>
        <dbReference type="ARBA" id="ARBA00022485"/>
    </source>
</evidence>
<keyword evidence="2" id="KW-0004">4Fe-4S</keyword>
<sequence length="865" mass="92391">MTSSASSRPTHGPGRLVSHAALPPVGACRRCDQHLQRQARHAVPGRGRAVACRRAAPAGPGRRHAHHVRDAAGEAFGERNGDMMQWVARKLMNELGDPHEQYAPGDVVQFPTPDGLGSYAGAVVQVREDGAVLFDFNHPLAGQPEILLAEPRGFCAGVDRAIEIVERALAKFGAPIYVRHEIVHNTFVVNDLKAKGAIFIEELDDVPPGATLVFSAHGVSRAVQEEARRRGFSIFDATCPLVTKVHVEVAKLAKEGYEFLMIGHKGHPEVEGTMGQLSEGIHLVEDEADVARVTPRQTEKLAVVTQTTLSVDDAAGITAAIRARFPQVREPKQQDICYATQNRQDAVKVLAPQVDVLIVVGSPTSSNSNRLRELAARLGTPAYMVDNAGELCEEWFANAGRVGLTAGASAPEVLVDEVIQRLRQLGALSVRKMDGIEETVKFPLPKGLKIDAATGLEISAQRTLAKKQTGAWRPFCMVGPKASAPQIQRRIGGHGAQDVGAADEAGQQALLIGHGQARQAGLQQHAGHAAQVGGGGHRGYGGDHDLVHGPARQGNGVLDRTGLGQQVQRRHVGTQQQADHAATGIQHGGLGHAVLGQHAPGVVDTGLGRHRHGLVAHHVGHGLQGLAWLAGAFFRGKVGIDRATAARSGLRRAGRLAREVGQDGGERGGGSACAGPAGVVRGARAPPGPAARRDRETSVRWDRRQKTWVLPGAQTAVGGILEVSAPARDFCSGKTPNAQGRALPWRYRLKLPAMLDILLLRKDLDSAVARLETRKKPQAFLNVEAFQSLEAERKSLQTRTEELQSKRNQLSKQIGMLMGKGEKDAAEAAKAEVGSLKTELEQSATRLEQIQGELHAMLLAVPNLP</sequence>
<dbReference type="EC" id="1.17.7.4" evidence="7"/>
<dbReference type="HAMAP" id="MF_00191">
    <property type="entry name" value="IspH"/>
    <property type="match status" value="1"/>
</dbReference>
<dbReference type="Gene3D" id="3.40.50.11270">
    <property type="match status" value="1"/>
</dbReference>
<comment type="caution">
    <text evidence="11">The sequence shown here is derived from an EMBL/GenBank/DDBJ whole genome shotgun (WGS) entry which is preliminary data.</text>
</comment>
<dbReference type="CDD" id="cd13944">
    <property type="entry name" value="lytB_ispH"/>
    <property type="match status" value="1"/>
</dbReference>
<feature type="compositionally biased region" description="Low complexity" evidence="9">
    <location>
        <begin position="673"/>
        <end position="685"/>
    </location>
</feature>
<dbReference type="Proteomes" id="UP001642360">
    <property type="component" value="Unassembled WGS sequence"/>
</dbReference>
<protein>
    <recommendedName>
        <fullName evidence="7">4-hydroxy-3-methylbut-2-enyl diphosphate reductase</fullName>
        <ecNumber evidence="7">1.17.7.4</ecNumber>
    </recommendedName>
</protein>
<feature type="region of interest" description="Disordered" evidence="9">
    <location>
        <begin position="660"/>
        <end position="699"/>
    </location>
</feature>
<keyword evidence="12" id="KW-1185">Reference proteome</keyword>
<dbReference type="NCBIfam" id="NF002190">
    <property type="entry name" value="PRK01045.1-4"/>
    <property type="match status" value="1"/>
</dbReference>
<feature type="coiled-coil region" evidence="8">
    <location>
        <begin position="786"/>
        <end position="846"/>
    </location>
</feature>
<evidence type="ECO:0000313" key="12">
    <source>
        <dbReference type="Proteomes" id="UP001642360"/>
    </source>
</evidence>
<dbReference type="GO" id="GO:0046872">
    <property type="term" value="F:metal ion binding"/>
    <property type="evidence" value="ECO:0007669"/>
    <property type="project" value="UniProtKB-KW"/>
</dbReference>
<dbReference type="AlphaFoldDB" id="A0ABC8QRU6"/>
<feature type="region of interest" description="Disordered" evidence="9">
    <location>
        <begin position="526"/>
        <end position="558"/>
    </location>
</feature>
<evidence type="ECO:0000256" key="6">
    <source>
        <dbReference type="ARBA" id="ARBA00046335"/>
    </source>
</evidence>
<evidence type="ECO:0000313" key="11">
    <source>
        <dbReference type="EMBL" id="CAK9133524.1"/>
    </source>
</evidence>
<dbReference type="InterPro" id="IPR003451">
    <property type="entry name" value="LytB/IspH"/>
</dbReference>
<dbReference type="Gene3D" id="3.10.50.40">
    <property type="match status" value="1"/>
</dbReference>
<evidence type="ECO:0000256" key="9">
    <source>
        <dbReference type="SAM" id="MobiDB-lite"/>
    </source>
</evidence>
<proteinExistence type="inferred from homology"/>
<organism evidence="11 12">
    <name type="scientific">Ilex paraguariensis</name>
    <name type="common">yerba mate</name>
    <dbReference type="NCBI Taxonomy" id="185542"/>
    <lineage>
        <taxon>Eukaryota</taxon>
        <taxon>Viridiplantae</taxon>
        <taxon>Streptophyta</taxon>
        <taxon>Embryophyta</taxon>
        <taxon>Tracheophyta</taxon>
        <taxon>Spermatophyta</taxon>
        <taxon>Magnoliopsida</taxon>
        <taxon>eudicotyledons</taxon>
        <taxon>Gunneridae</taxon>
        <taxon>Pentapetalae</taxon>
        <taxon>asterids</taxon>
        <taxon>campanulids</taxon>
        <taxon>Aquifoliales</taxon>
        <taxon>Aquifoliaceae</taxon>
        <taxon>Ilex</taxon>
    </lineage>
</organism>
<comment type="similarity">
    <text evidence="6">Belongs to the IspH family.</text>
</comment>
<keyword evidence="4" id="KW-0408">Iron</keyword>
<keyword evidence="5" id="KW-0411">Iron-sulfur</keyword>
<dbReference type="Pfam" id="PF02401">
    <property type="entry name" value="LYTB"/>
    <property type="match status" value="1"/>
</dbReference>
<dbReference type="InterPro" id="IPR042103">
    <property type="entry name" value="SerRS_1_N_sf"/>
</dbReference>
<dbReference type="NCBIfam" id="TIGR00216">
    <property type="entry name" value="ispH_lytB"/>
    <property type="match status" value="1"/>
</dbReference>
<dbReference type="PANTHER" id="PTHR30426">
    <property type="entry name" value="4-HYDROXY-3-METHYLBUT-2-ENYL DIPHOSPHATE REDUCTASE"/>
    <property type="match status" value="1"/>
</dbReference>
<keyword evidence="8" id="KW-0175">Coiled coil</keyword>